<comment type="caution">
    <text evidence="3">The sequence shown here is derived from an EMBL/GenBank/DDBJ whole genome shotgun (WGS) entry which is preliminary data.</text>
</comment>
<dbReference type="EMBL" id="SWCJ01000003">
    <property type="protein sequence ID" value="TKB56606.1"/>
    <property type="molecule type" value="Genomic_DNA"/>
</dbReference>
<keyword evidence="4" id="KW-1185">Reference proteome</keyword>
<sequence>MKRFKLSQVSFLMWFMFIIFSFAVGLATYVVHQFHASFNWPTAKGIVVDCWIVERYHERSSAESHYEVGIEYLYIIDGEVHHKNNKTDITGAIPGYSLEEAEALAAQFPSGKMIQVHYKPSDHDTAVIRPTMHLFMIVGLVLFSLVLLPVCYVMYLQMTSDPDSYIVRHV</sequence>
<gene>
    <name evidence="3" type="ORF">FCL42_05585</name>
</gene>
<dbReference type="Pfam" id="PF12158">
    <property type="entry name" value="DUF3592"/>
    <property type="match status" value="1"/>
</dbReference>
<dbReference type="OrthoDB" id="8587755at2"/>
<feature type="transmembrane region" description="Helical" evidence="1">
    <location>
        <begin position="134"/>
        <end position="155"/>
    </location>
</feature>
<keyword evidence="1" id="KW-0812">Transmembrane</keyword>
<evidence type="ECO:0000313" key="4">
    <source>
        <dbReference type="Proteomes" id="UP000305675"/>
    </source>
</evidence>
<keyword evidence="1" id="KW-0472">Membrane</keyword>
<accession>A0A4U1BQC1</accession>
<dbReference type="InterPro" id="IPR021994">
    <property type="entry name" value="DUF3592"/>
</dbReference>
<dbReference type="Proteomes" id="UP000305675">
    <property type="component" value="Unassembled WGS sequence"/>
</dbReference>
<evidence type="ECO:0000313" key="3">
    <source>
        <dbReference type="EMBL" id="TKB56606.1"/>
    </source>
</evidence>
<name>A0A4U1BQC1_9GAMM</name>
<evidence type="ECO:0000259" key="2">
    <source>
        <dbReference type="Pfam" id="PF12158"/>
    </source>
</evidence>
<feature type="transmembrane region" description="Helical" evidence="1">
    <location>
        <begin position="12"/>
        <end position="31"/>
    </location>
</feature>
<dbReference type="RefSeq" id="WP_136862410.1">
    <property type="nucleotide sequence ID" value="NZ_SWCJ01000003.1"/>
</dbReference>
<reference evidence="3 4" key="1">
    <citation type="submission" date="2019-04" db="EMBL/GenBank/DDBJ databases">
        <authorList>
            <person name="Hwang J.C."/>
        </authorList>
    </citation>
    <scope>NUCLEOTIDE SEQUENCE [LARGE SCALE GENOMIC DNA]</scope>
    <source>
        <strain evidence="3 4">IMCC35002</strain>
    </source>
</reference>
<dbReference type="AlphaFoldDB" id="A0A4U1BQC1"/>
<feature type="domain" description="DUF3592" evidence="2">
    <location>
        <begin position="44"/>
        <end position="132"/>
    </location>
</feature>
<proteinExistence type="predicted"/>
<evidence type="ECO:0000256" key="1">
    <source>
        <dbReference type="SAM" id="Phobius"/>
    </source>
</evidence>
<protein>
    <submittedName>
        <fullName evidence="3">DUF3592 domain-containing protein</fullName>
    </submittedName>
</protein>
<keyword evidence="1" id="KW-1133">Transmembrane helix</keyword>
<organism evidence="3 4">
    <name type="scientific">Ferrimonas aestuarii</name>
    <dbReference type="NCBI Taxonomy" id="2569539"/>
    <lineage>
        <taxon>Bacteria</taxon>
        <taxon>Pseudomonadati</taxon>
        <taxon>Pseudomonadota</taxon>
        <taxon>Gammaproteobacteria</taxon>
        <taxon>Alteromonadales</taxon>
        <taxon>Ferrimonadaceae</taxon>
        <taxon>Ferrimonas</taxon>
    </lineage>
</organism>